<dbReference type="Proteomes" id="UP000031408">
    <property type="component" value="Unassembled WGS sequence"/>
</dbReference>
<dbReference type="EMBL" id="JSVC01000016">
    <property type="protein sequence ID" value="KIC93825.1"/>
    <property type="molecule type" value="Genomic_DNA"/>
</dbReference>
<evidence type="ECO:0000256" key="1">
    <source>
        <dbReference type="SAM" id="SignalP"/>
    </source>
</evidence>
<accession>A0A0C1IHY7</accession>
<evidence type="ECO:0000313" key="4">
    <source>
        <dbReference type="Proteomes" id="UP000031408"/>
    </source>
</evidence>
<feature type="domain" description="Outer membrane protein beta-barrel" evidence="2">
    <location>
        <begin position="455"/>
        <end position="781"/>
    </location>
</feature>
<dbReference type="SUPFAM" id="SSF56935">
    <property type="entry name" value="Porins"/>
    <property type="match status" value="1"/>
</dbReference>
<proteinExistence type="predicted"/>
<keyword evidence="4" id="KW-1185">Reference proteome</keyword>
<dbReference type="SUPFAM" id="SSF49464">
    <property type="entry name" value="Carboxypeptidase regulatory domain-like"/>
    <property type="match status" value="1"/>
</dbReference>
<dbReference type="Pfam" id="PF14905">
    <property type="entry name" value="OMP_b-brl_3"/>
    <property type="match status" value="1"/>
</dbReference>
<dbReference type="AlphaFoldDB" id="A0A0C1IHY7"/>
<sequence>MRKLLNLICSLLLAVTLHAQSVTIKGQVVDTSERKPLANAVIALLTKDSVLLQHTRTDASGKFSITSNRGKPHLLMVTYPKFADFVDQVSETSPELDLGRINLIKKSVLLEEVIVSQKIGAIRMKGDTLEFKADSFAVREGANVEELLKKLPGLQVNKKGEITAQGEKVQKVLVDGEEFFSDDPAVVTQNLRADAIDKVQVFDKKSDQAAFTGIDDGEKQKTINLSLKEDRKKGYFGKAKIAGGLPSSYENEAMVNMFKGKRKAAVYGTMANTGKAGLNWEDNNKFGGGSNMEFNEEEGYFFSYNESDEFNTWGGTYRGEGLPKAWTAGAHFSNKWSNDNKHINGNYQFYKQDINNEGTTTTQYIFPDTLYYTKDLRKTFTQNTRHQLSGFYDLKLDSFQNLKITVKGSQASAQNESDFLQQSLNEEGQMVNNTRRSLYSTGEKQLMSVNAIWRKRFAKKGRTMSVSFDQKYNSNETNGLLKAINNDYDFTGGLSRSDTTDQKKDNYQQSNVLGGKISYTEPLSKKWFVELNYGYRLNNSKALRSSYNKDESGGKYDQLDSLYSNNYSYDFNTHSGGLNFRFNSDKINATVGSNITNARFLQEDLVRDSTTRYNFVNFFPKANIRFKMGAQRGLTVNYNGSTRQPSIQQIQPVVDNTDTRNIQLGNPDLKQEFRHSINAFYNDYKVLNGRNLYFNGGLNLVDNAISQNVTDTAGKRYYRSVNVDGNMNYWIYTGYWRQFKKLKLNVNTGLNANGGKNNNFVNGQKNTSTYSTVGANFSLWKEKDKVYSLSLETSPSRTKSKSSINPDLITKYWTIDNEFSGSIYKLPYKLEANTNMTYSWRQKTDVFGEDRNVWLWNASLAKKFWKNNSGELRFSINDILNQNVGFRRNATSNIISENTYINLRRYWLLSFTWNFSRNPGSK</sequence>
<feature type="chain" id="PRO_5002151661" description="Outer membrane protein beta-barrel domain-containing protein" evidence="1">
    <location>
        <begin position="20"/>
        <end position="922"/>
    </location>
</feature>
<reference evidence="3 4" key="1">
    <citation type="submission" date="2014-11" db="EMBL/GenBank/DDBJ databases">
        <title>Genome sequence of Flavihumibacter solisilvae 3-3.</title>
        <authorList>
            <person name="Zhou G."/>
            <person name="Li M."/>
            <person name="Wang G."/>
        </authorList>
    </citation>
    <scope>NUCLEOTIDE SEQUENCE [LARGE SCALE GENOMIC DNA]</scope>
    <source>
        <strain evidence="3 4">3-3</strain>
    </source>
</reference>
<evidence type="ECO:0000259" key="2">
    <source>
        <dbReference type="Pfam" id="PF14905"/>
    </source>
</evidence>
<evidence type="ECO:0000313" key="3">
    <source>
        <dbReference type="EMBL" id="KIC93825.1"/>
    </source>
</evidence>
<dbReference type="InterPro" id="IPR008969">
    <property type="entry name" value="CarboxyPept-like_regulatory"/>
</dbReference>
<organism evidence="3 4">
    <name type="scientific">Flavihumibacter solisilvae</name>
    <dbReference type="NCBI Taxonomy" id="1349421"/>
    <lineage>
        <taxon>Bacteria</taxon>
        <taxon>Pseudomonadati</taxon>
        <taxon>Bacteroidota</taxon>
        <taxon>Chitinophagia</taxon>
        <taxon>Chitinophagales</taxon>
        <taxon>Chitinophagaceae</taxon>
        <taxon>Flavihumibacter</taxon>
    </lineage>
</organism>
<feature type="signal peptide" evidence="1">
    <location>
        <begin position="1"/>
        <end position="19"/>
    </location>
</feature>
<dbReference type="Pfam" id="PF13620">
    <property type="entry name" value="CarboxypepD_reg"/>
    <property type="match status" value="1"/>
</dbReference>
<dbReference type="STRING" id="1349421.OI18_14590"/>
<dbReference type="InterPro" id="IPR041700">
    <property type="entry name" value="OMP_b-brl_3"/>
</dbReference>
<comment type="caution">
    <text evidence="3">The sequence shown here is derived from an EMBL/GenBank/DDBJ whole genome shotgun (WGS) entry which is preliminary data.</text>
</comment>
<gene>
    <name evidence="3" type="ORF">OI18_14590</name>
</gene>
<name>A0A0C1IHY7_9BACT</name>
<keyword evidence="1" id="KW-0732">Signal</keyword>
<protein>
    <recommendedName>
        <fullName evidence="2">Outer membrane protein beta-barrel domain-containing protein</fullName>
    </recommendedName>
</protein>
<dbReference type="RefSeq" id="WP_039141064.1">
    <property type="nucleotide sequence ID" value="NZ_JSVC01000016.1"/>
</dbReference>
<dbReference type="OrthoDB" id="606930at2"/>